<feature type="domain" description="Zn(2)-C6 fungal-type" evidence="7">
    <location>
        <begin position="15"/>
        <end position="52"/>
    </location>
</feature>
<dbReference type="InterPro" id="IPR001138">
    <property type="entry name" value="Zn2Cys6_DnaBD"/>
</dbReference>
<dbReference type="EMBL" id="KZ825909">
    <property type="protein sequence ID" value="PYH92743.1"/>
    <property type="molecule type" value="Genomic_DNA"/>
</dbReference>
<evidence type="ECO:0000313" key="9">
    <source>
        <dbReference type="Proteomes" id="UP000247810"/>
    </source>
</evidence>
<dbReference type="InterPro" id="IPR036864">
    <property type="entry name" value="Zn2-C6_fun-type_DNA-bd_sf"/>
</dbReference>
<dbReference type="OrthoDB" id="5958943at2759"/>
<evidence type="ECO:0000259" key="7">
    <source>
        <dbReference type="PROSITE" id="PS50048"/>
    </source>
</evidence>
<dbReference type="SMART" id="SM00066">
    <property type="entry name" value="GAL4"/>
    <property type="match status" value="1"/>
</dbReference>
<keyword evidence="5" id="KW-0804">Transcription</keyword>
<dbReference type="GO" id="GO:0008270">
    <property type="term" value="F:zinc ion binding"/>
    <property type="evidence" value="ECO:0007669"/>
    <property type="project" value="InterPro"/>
</dbReference>
<evidence type="ECO:0000256" key="2">
    <source>
        <dbReference type="ARBA" id="ARBA00022723"/>
    </source>
</evidence>
<evidence type="ECO:0000313" key="8">
    <source>
        <dbReference type="EMBL" id="PYH92743.1"/>
    </source>
</evidence>
<comment type="subcellular location">
    <subcellularLocation>
        <location evidence="1">Nucleus</location>
    </subcellularLocation>
</comment>
<protein>
    <recommendedName>
        <fullName evidence="7">Zn(2)-C6 fungal-type domain-containing protein</fullName>
    </recommendedName>
</protein>
<dbReference type="SUPFAM" id="SSF57701">
    <property type="entry name" value="Zn2/Cys6 DNA-binding domain"/>
    <property type="match status" value="1"/>
</dbReference>
<evidence type="ECO:0000256" key="3">
    <source>
        <dbReference type="ARBA" id="ARBA00023015"/>
    </source>
</evidence>
<dbReference type="GO" id="GO:0000981">
    <property type="term" value="F:DNA-binding transcription factor activity, RNA polymerase II-specific"/>
    <property type="evidence" value="ECO:0007669"/>
    <property type="project" value="InterPro"/>
</dbReference>
<keyword evidence="9" id="KW-1185">Reference proteome</keyword>
<gene>
    <name evidence="8" type="ORF">BO71DRAFT_431632</name>
</gene>
<dbReference type="GO" id="GO:0009893">
    <property type="term" value="P:positive regulation of metabolic process"/>
    <property type="evidence" value="ECO:0007669"/>
    <property type="project" value="UniProtKB-ARBA"/>
</dbReference>
<keyword evidence="4" id="KW-0238">DNA-binding</keyword>
<dbReference type="PANTHER" id="PTHR46910:SF3">
    <property type="entry name" value="HALOTOLERANCE PROTEIN 9-RELATED"/>
    <property type="match status" value="1"/>
</dbReference>
<keyword evidence="3" id="KW-0805">Transcription regulation</keyword>
<dbReference type="GO" id="GO:0003677">
    <property type="term" value="F:DNA binding"/>
    <property type="evidence" value="ECO:0007669"/>
    <property type="project" value="UniProtKB-KW"/>
</dbReference>
<accession>A0A319DNC9</accession>
<keyword evidence="2" id="KW-0479">Metal-binding</keyword>
<dbReference type="Proteomes" id="UP000247810">
    <property type="component" value="Unassembled WGS sequence"/>
</dbReference>
<dbReference type="GO" id="GO:0005634">
    <property type="term" value="C:nucleus"/>
    <property type="evidence" value="ECO:0007669"/>
    <property type="project" value="UniProtKB-SubCell"/>
</dbReference>
<dbReference type="InterPro" id="IPR050987">
    <property type="entry name" value="AtrR-like"/>
</dbReference>
<evidence type="ECO:0000256" key="4">
    <source>
        <dbReference type="ARBA" id="ARBA00023125"/>
    </source>
</evidence>
<proteinExistence type="predicted"/>
<dbReference type="Gene3D" id="4.10.240.10">
    <property type="entry name" value="Zn(2)-C6 fungal-type DNA-binding domain"/>
    <property type="match status" value="1"/>
</dbReference>
<dbReference type="STRING" id="1448320.A0A319DNC9"/>
<dbReference type="PROSITE" id="PS50048">
    <property type="entry name" value="ZN2_CY6_FUNGAL_2"/>
    <property type="match status" value="1"/>
</dbReference>
<organism evidence="8 9">
    <name type="scientific">Aspergillus ellipticus CBS 707.79</name>
    <dbReference type="NCBI Taxonomy" id="1448320"/>
    <lineage>
        <taxon>Eukaryota</taxon>
        <taxon>Fungi</taxon>
        <taxon>Dikarya</taxon>
        <taxon>Ascomycota</taxon>
        <taxon>Pezizomycotina</taxon>
        <taxon>Eurotiomycetes</taxon>
        <taxon>Eurotiomycetidae</taxon>
        <taxon>Eurotiales</taxon>
        <taxon>Aspergillaceae</taxon>
        <taxon>Aspergillus</taxon>
        <taxon>Aspergillus subgen. Circumdati</taxon>
    </lineage>
</organism>
<dbReference type="CDD" id="cd00067">
    <property type="entry name" value="GAL4"/>
    <property type="match status" value="1"/>
</dbReference>
<sequence length="736" mass="82098">MADLSPKPRRRQFTSCDPCRRSKRRCSLQPSREEGLKSVCTNCKRLGHRCTFDFVHSRPASRPRKRQQRGAISPRLSDGVTALDQVADTFADLPNNEFEASLVADQDVLATWLNFSPNGYQDYDAYCLPGSPSLSDTIADIGSELVAKRDAPRDTPTSTNHSWTMQHTKPAKMQLFVGSSIKSPIRLLNSKLEATMLDECLIAIYNTILTGCASRFVDYDCNLYATGSRYQLESKVSGRSQETGLEVANCSHKSPMLATDSPPEMTVLGAVYFLDHFSDLYGNRLSPTSRKLSDAVLKAVLRAFSLQWLPTFHDASEQILTTYNDTFEGNLPEWDPGHKPMVDVFHDAWARARSLVEEARSVPSFHVVCAILMFEGIVVPVKATKPPVAHEFLRVGLQKLRHLDRLVRKYCIKLGPNSNYSALLTTSLDIVCWSGYIRDTGAALFMDYQCEFSGLPRCAKVPLGHTTSIDWSRDKVLLQDLEEDAPGLFRHAVVESFHVWRQMIKVKSLLSGLGDDIFCHSPVISEGITATVASVERFDQTFRFLVDSCIEKFSLLSMELRVFIVSVVTFWDLGILVFAEIMKPAIDGIDSACDSHVTDKIRAFQQTAVSSIARTIGYTLSLPAKDVFNLQNGLSAEVPMTAYHITPSLMVTAFRMAIETIIELYLFPSYVEDADPQVPGPAIDDFWQKQIDIIMKGLLSLEATLGGSQAVDMALQILLHRHGDILSECWTCDFSP</sequence>
<name>A0A319DNC9_9EURO</name>
<dbReference type="AlphaFoldDB" id="A0A319DNC9"/>
<evidence type="ECO:0000256" key="6">
    <source>
        <dbReference type="ARBA" id="ARBA00023242"/>
    </source>
</evidence>
<reference evidence="8 9" key="1">
    <citation type="submission" date="2018-02" db="EMBL/GenBank/DDBJ databases">
        <title>The genomes of Aspergillus section Nigri reveals drivers in fungal speciation.</title>
        <authorList>
            <consortium name="DOE Joint Genome Institute"/>
            <person name="Vesth T.C."/>
            <person name="Nybo J."/>
            <person name="Theobald S."/>
            <person name="Brandl J."/>
            <person name="Frisvad J.C."/>
            <person name="Nielsen K.F."/>
            <person name="Lyhne E.K."/>
            <person name="Kogle M.E."/>
            <person name="Kuo A."/>
            <person name="Riley R."/>
            <person name="Clum A."/>
            <person name="Nolan M."/>
            <person name="Lipzen A."/>
            <person name="Salamov A."/>
            <person name="Henrissat B."/>
            <person name="Wiebenga A."/>
            <person name="De vries R.P."/>
            <person name="Grigoriev I.V."/>
            <person name="Mortensen U.H."/>
            <person name="Andersen M.R."/>
            <person name="Baker S.E."/>
        </authorList>
    </citation>
    <scope>NUCLEOTIDE SEQUENCE [LARGE SCALE GENOMIC DNA]</scope>
    <source>
        <strain evidence="8 9">CBS 707.79</strain>
    </source>
</reference>
<keyword evidence="6" id="KW-0539">Nucleus</keyword>
<evidence type="ECO:0000256" key="5">
    <source>
        <dbReference type="ARBA" id="ARBA00023163"/>
    </source>
</evidence>
<dbReference type="PANTHER" id="PTHR46910">
    <property type="entry name" value="TRANSCRIPTION FACTOR PDR1"/>
    <property type="match status" value="1"/>
</dbReference>
<dbReference type="VEuPathDB" id="FungiDB:BO71DRAFT_431632"/>
<evidence type="ECO:0000256" key="1">
    <source>
        <dbReference type="ARBA" id="ARBA00004123"/>
    </source>
</evidence>